<evidence type="ECO:0000313" key="3">
    <source>
        <dbReference type="Proteomes" id="UP000190888"/>
    </source>
</evidence>
<dbReference type="EMBL" id="FUWH01000005">
    <property type="protein sequence ID" value="SJZ85949.1"/>
    <property type="molecule type" value="Genomic_DNA"/>
</dbReference>
<evidence type="ECO:0000313" key="2">
    <source>
        <dbReference type="EMBL" id="SJZ85949.1"/>
    </source>
</evidence>
<proteinExistence type="predicted"/>
<organism evidence="2 3">
    <name type="scientific">Sediminibacterium ginsengisoli</name>
    <dbReference type="NCBI Taxonomy" id="413434"/>
    <lineage>
        <taxon>Bacteria</taxon>
        <taxon>Pseudomonadati</taxon>
        <taxon>Bacteroidota</taxon>
        <taxon>Chitinophagia</taxon>
        <taxon>Chitinophagales</taxon>
        <taxon>Chitinophagaceae</taxon>
        <taxon>Sediminibacterium</taxon>
    </lineage>
</organism>
<reference evidence="2 3" key="1">
    <citation type="submission" date="2017-02" db="EMBL/GenBank/DDBJ databases">
        <authorList>
            <person name="Peterson S.W."/>
        </authorList>
    </citation>
    <scope>NUCLEOTIDE SEQUENCE [LARGE SCALE GENOMIC DNA]</scope>
    <source>
        <strain evidence="2 3">DSM 22335</strain>
    </source>
</reference>
<dbReference type="Proteomes" id="UP000190888">
    <property type="component" value="Unassembled WGS sequence"/>
</dbReference>
<evidence type="ECO:0000256" key="1">
    <source>
        <dbReference type="SAM" id="MobiDB-lite"/>
    </source>
</evidence>
<feature type="region of interest" description="Disordered" evidence="1">
    <location>
        <begin position="36"/>
        <end position="57"/>
    </location>
</feature>
<feature type="non-terminal residue" evidence="2">
    <location>
        <position position="1245"/>
    </location>
</feature>
<sequence>MQTNKSKMNRKRILHYALIVLLLTWGNAYSQSGPGKSAARGVAGSDQPPAFGKLDNSMVPHSPEAEAIIKNTALPVTLYTGMPQISVPIYEIKGKSISLPVALTYNFNGFKPMEVASRYGLGWSLQGEGVITRMVKGRLDQEDGNVLQQYDDYADANMLTRKQVELSHIADGQFDAEPDLYVFNCNGLSGKFIWMHGQAYMFPHQNIRIQKYGEGFLITAENGTRYSFQAYETSTKPQVEGALPLPTHKSAWFITEVISADLRDTIKYHYADYNYLQQPPMTDSYTIQNVEAMGSAVHNWSKTADVGTQITTQLLTSITYKNTRILFGAAGEARTDIYGGSSAIGSIEVSSNEPGSKFSKVFRLKHDYQNSKLNLRSVELTNAALDTARSQWYKFDYEGGLGSGVDMYSWHNVARSIDKWGYYNAAANENRMMFTADEIYNPRYTAGDRSVNESASKTNMLKKMTFPTGGYTLFEYEKNQHGNNLDDGPGLRVKKISMFDNAYADSAALVKEYAYNTGLSFYVDGISSSTVVVNNVLCGALQNTTNITYRTGPASLLSDLLSTPFYYQHVTETNRSSSAAGVSEYEFRNFVDENPDIYLYQKIDKAYKGGTLVPVKRVINKEVSIQREIFIGGGAELTDVIGTPDPPNTWACQLVPTPDQTQNVDGLEKVFRSVINSSYVSAYRRTDEVIDSTWDSNGLNPIRVAKKYYYDNPSYRYPTRIATADAFGDSLITYMKYPQDYLPAGVASRYTLDTAFSTARWRAAYNYGKCYDSLVTALIPYQPFSSNPGMFSATANSFHCETNFKTASSVVWANRDTALAQYYRGLTLARAASTIPQQKAMYWMQENNVLNPVIESYTVRKIGSNEFMLSATRNEYNLFNDAQGSTVAMPAGSSQLEVSDYLQKSSFLANTGDFYIRQTQAEYDSVLNLAAQWKINDVKQTFLWSYNNQYPVAVVTNAAATEIAYSSFEADGKGNWQYGASGVTRDLTAVTGDHHYRLSSGNISRSGLNSNTTYILSYWLKSGSASVNGGSAGTSVATRNGWTLYQQSLTGVTSVTLSGSGYVDELRLYPGNARLTTYTYEPLIGLTSTTDANNKVIYYEYDGLNRLVLIRDENRNILKQICYSYYSDSTQPCSEVNVAASWVNSGNATCQTGTGSYLTGHQLQLQVDENRNSPTFNQSRITDLGLNTTACPVNADWAATGNLRCVTGSGYNTGAQEKEEHDNNPYSALGNRWVSNGTNTTACPI</sequence>
<name>A0A1T4P3B1_9BACT</name>
<dbReference type="STRING" id="413434.SAMN04488132_105124"/>
<protein>
    <recommendedName>
        <fullName evidence="4">YD repeat-containing protein</fullName>
    </recommendedName>
</protein>
<dbReference type="AlphaFoldDB" id="A0A1T4P3B1"/>
<gene>
    <name evidence="2" type="ORF">SAMN04488132_105124</name>
</gene>
<accession>A0A1T4P3B1</accession>
<evidence type="ECO:0008006" key="4">
    <source>
        <dbReference type="Google" id="ProtNLM"/>
    </source>
</evidence>
<keyword evidence="3" id="KW-1185">Reference proteome</keyword>